<dbReference type="AlphaFoldDB" id="A0A1I2ECL9"/>
<dbReference type="RefSeq" id="WP_091662450.1">
    <property type="nucleotide sequence ID" value="NZ_FONT01000005.1"/>
</dbReference>
<protein>
    <submittedName>
        <fullName evidence="3">Uncharacterized protein</fullName>
    </submittedName>
</protein>
<feature type="transmembrane region" description="Helical" evidence="1">
    <location>
        <begin position="377"/>
        <end position="401"/>
    </location>
</feature>
<evidence type="ECO:0000313" key="3">
    <source>
        <dbReference type="EMBL" id="SFE90417.1"/>
    </source>
</evidence>
<feature type="transmembrane region" description="Helical" evidence="1">
    <location>
        <begin position="434"/>
        <end position="453"/>
    </location>
</feature>
<reference evidence="3 4" key="1">
    <citation type="submission" date="2016-10" db="EMBL/GenBank/DDBJ databases">
        <authorList>
            <person name="de Groot N.N."/>
        </authorList>
    </citation>
    <scope>NUCLEOTIDE SEQUENCE [LARGE SCALE GENOMIC DNA]</scope>
    <source>
        <strain evidence="3 4">DSM 23995</strain>
    </source>
</reference>
<gene>
    <name evidence="3" type="ORF">SAMN05192532_105266</name>
</gene>
<sequence length="706" mass="79757">MRKFKNISFLLLLLFIYIYTSFSTEAEEVNNNHVVTILVPSLSLSQFYNWMDRDDKELWNHSSVIALNRITGGSKTPLNEALTLSRGKLTQAPLNHRIEINLLSINKKNRKDEYHYTIPYLAKTNIHSTLGDYLSTNRIHSSFTGHSDVFFRTHQSAPIFTADHDGNTSGNRDVSIKKKAAAPGGFEMDGRSTIKWIERIQQTYSSTWTVVEWGDLYRWKNAPGQKESIHHTMDKLSTFILDLKERGQTIYLLGVDPDEGNLLPFVKWERDTPERGNEWYSPTVRQSFLGSSLDVAPTILGQFGLLIPDVLNGHALVEKKGSYHISEAMRKETNGAEHIFHTRSSVLSVYITVLVLLLIAGFVYWKFNKKRKQKAYVLIRTLLIAGMVSPISFIVASGIFGRGMTLVPVYSGTVILLSLGLAVFISLYGKRQGVWIVSFLLIVVITTDLIGGAELMKRSYLGYDPIIGARYSGIGNELGGFYTAAVVVFLEPWIRRKKYVVLWCFSLFFLFVLGSSVLGKNAGVTMATGMMLFILSWQVLKKKQKKLLSYLWGSIPVLACLIGLLYIFQQFGGPSHIGSAFQLLLHGEWGELKEIVSRKLQMNIKIMMHSNWTKLLITSYVLAALYMILGKSGSFRISQQYVLRAGGVGSIFLLLLNDSGAVAASTSMFYLLCVRYMWVFCEEDDDRNITFPLLGIRHRKNVFDVE</sequence>
<dbReference type="STRING" id="930128.SAMN05192532_105266"/>
<feature type="transmembrane region" description="Helical" evidence="1">
    <location>
        <begin position="612"/>
        <end position="629"/>
    </location>
</feature>
<keyword evidence="2" id="KW-0732">Signal</keyword>
<proteinExistence type="predicted"/>
<organism evidence="3 4">
    <name type="scientific">Alteribacillus iranensis</name>
    <dbReference type="NCBI Taxonomy" id="930128"/>
    <lineage>
        <taxon>Bacteria</taxon>
        <taxon>Bacillati</taxon>
        <taxon>Bacillota</taxon>
        <taxon>Bacilli</taxon>
        <taxon>Bacillales</taxon>
        <taxon>Bacillaceae</taxon>
        <taxon>Alteribacillus</taxon>
    </lineage>
</organism>
<dbReference type="OrthoDB" id="3199331at2"/>
<evidence type="ECO:0000256" key="1">
    <source>
        <dbReference type="SAM" id="Phobius"/>
    </source>
</evidence>
<feature type="transmembrane region" description="Helical" evidence="1">
    <location>
        <begin position="473"/>
        <end position="493"/>
    </location>
</feature>
<feature type="chain" id="PRO_5038587793" evidence="2">
    <location>
        <begin position="27"/>
        <end position="706"/>
    </location>
</feature>
<feature type="signal peptide" evidence="2">
    <location>
        <begin position="1"/>
        <end position="26"/>
    </location>
</feature>
<feature type="transmembrane region" description="Helical" evidence="1">
    <location>
        <begin position="500"/>
        <end position="518"/>
    </location>
</feature>
<feature type="transmembrane region" description="Helical" evidence="1">
    <location>
        <begin position="524"/>
        <end position="540"/>
    </location>
</feature>
<evidence type="ECO:0000256" key="2">
    <source>
        <dbReference type="SAM" id="SignalP"/>
    </source>
</evidence>
<accession>A0A1I2ECL9</accession>
<dbReference type="EMBL" id="FONT01000005">
    <property type="protein sequence ID" value="SFE90417.1"/>
    <property type="molecule type" value="Genomic_DNA"/>
</dbReference>
<keyword evidence="1" id="KW-0472">Membrane</keyword>
<name>A0A1I2ECL9_9BACI</name>
<keyword evidence="1" id="KW-0812">Transmembrane</keyword>
<feature type="transmembrane region" description="Helical" evidence="1">
    <location>
        <begin position="407"/>
        <end position="427"/>
    </location>
</feature>
<dbReference type="Proteomes" id="UP000199516">
    <property type="component" value="Unassembled WGS sequence"/>
</dbReference>
<feature type="transmembrane region" description="Helical" evidence="1">
    <location>
        <begin position="547"/>
        <end position="568"/>
    </location>
</feature>
<evidence type="ECO:0000313" key="4">
    <source>
        <dbReference type="Proteomes" id="UP000199516"/>
    </source>
</evidence>
<keyword evidence="1" id="KW-1133">Transmembrane helix</keyword>
<feature type="transmembrane region" description="Helical" evidence="1">
    <location>
        <begin position="347"/>
        <end position="365"/>
    </location>
</feature>
<keyword evidence="4" id="KW-1185">Reference proteome</keyword>